<dbReference type="Pfam" id="PF01839">
    <property type="entry name" value="FG-GAP"/>
    <property type="match status" value="7"/>
</dbReference>
<evidence type="ECO:0000313" key="6">
    <source>
        <dbReference type="Proteomes" id="UP000236753"/>
    </source>
</evidence>
<dbReference type="RefSeq" id="WP_103966308.1">
    <property type="nucleotide sequence ID" value="NZ_FNUX01000009.1"/>
</dbReference>
<proteinExistence type="predicted"/>
<dbReference type="GO" id="GO:0005509">
    <property type="term" value="F:calcium ion binding"/>
    <property type="evidence" value="ECO:0007669"/>
    <property type="project" value="InterPro"/>
</dbReference>
<dbReference type="GO" id="GO:0007155">
    <property type="term" value="P:cell adhesion"/>
    <property type="evidence" value="ECO:0007669"/>
    <property type="project" value="InterPro"/>
</dbReference>
<dbReference type="InterPro" id="IPR000413">
    <property type="entry name" value="Integrin_alpha"/>
</dbReference>
<dbReference type="InterPro" id="IPR001343">
    <property type="entry name" value="Hemolysn_Ca-bd"/>
</dbReference>
<dbReference type="PRINTS" id="PR00313">
    <property type="entry name" value="CABNDNGRPT"/>
</dbReference>
<evidence type="ECO:0000256" key="4">
    <source>
        <dbReference type="ARBA" id="ARBA00023180"/>
    </source>
</evidence>
<name>A0A1H5UST9_9PROT</name>
<dbReference type="Proteomes" id="UP000236753">
    <property type="component" value="Unassembled WGS sequence"/>
</dbReference>
<keyword evidence="1" id="KW-0732">Signal</keyword>
<organism evidence="5 6">
    <name type="scientific">Nitrosomonas ureae</name>
    <dbReference type="NCBI Taxonomy" id="44577"/>
    <lineage>
        <taxon>Bacteria</taxon>
        <taxon>Pseudomonadati</taxon>
        <taxon>Pseudomonadota</taxon>
        <taxon>Betaproteobacteria</taxon>
        <taxon>Nitrosomonadales</taxon>
        <taxon>Nitrosomonadaceae</taxon>
        <taxon>Nitrosomonas</taxon>
    </lineage>
</organism>
<gene>
    <name evidence="5" type="ORF">SAMN05216334_10933</name>
</gene>
<dbReference type="SMART" id="SM00191">
    <property type="entry name" value="Int_alpha"/>
    <property type="match status" value="7"/>
</dbReference>
<dbReference type="SUPFAM" id="SSF69318">
    <property type="entry name" value="Integrin alpha N-terminal domain"/>
    <property type="match status" value="2"/>
</dbReference>
<protein>
    <submittedName>
        <fullName evidence="5">FG-GAP repeat-containing protein</fullName>
    </submittedName>
</protein>
<dbReference type="GO" id="GO:0016787">
    <property type="term" value="F:hydrolase activity"/>
    <property type="evidence" value="ECO:0007669"/>
    <property type="project" value="UniProtKB-KW"/>
</dbReference>
<dbReference type="PANTHER" id="PTHR23221">
    <property type="entry name" value="GLYCOSYLPHOSPHATIDYLINOSITOL PHOSPHOLIPASE D"/>
    <property type="match status" value="1"/>
</dbReference>
<keyword evidence="4" id="KW-0325">Glycoprotein</keyword>
<dbReference type="EMBL" id="FNUX01000009">
    <property type="protein sequence ID" value="SEF78044.1"/>
    <property type="molecule type" value="Genomic_DNA"/>
</dbReference>
<dbReference type="InterPro" id="IPR028994">
    <property type="entry name" value="Integrin_alpha_N"/>
</dbReference>
<dbReference type="AlphaFoldDB" id="A0A1H5UST9"/>
<dbReference type="InterPro" id="IPR011049">
    <property type="entry name" value="Serralysin-like_metalloprot_C"/>
</dbReference>
<dbReference type="SUPFAM" id="SSF51120">
    <property type="entry name" value="beta-Roll"/>
    <property type="match status" value="1"/>
</dbReference>
<dbReference type="PROSITE" id="PS51470">
    <property type="entry name" value="FG_GAP"/>
    <property type="match status" value="5"/>
</dbReference>
<dbReference type="Gene3D" id="2.130.10.130">
    <property type="entry name" value="Integrin alpha, N-terminal"/>
    <property type="match status" value="4"/>
</dbReference>
<evidence type="ECO:0000256" key="3">
    <source>
        <dbReference type="ARBA" id="ARBA00022801"/>
    </source>
</evidence>
<evidence type="ECO:0000256" key="1">
    <source>
        <dbReference type="ARBA" id="ARBA00022729"/>
    </source>
</evidence>
<dbReference type="InterPro" id="IPR013519">
    <property type="entry name" value="Int_alpha_beta-p"/>
</dbReference>
<sequence>MATTIINLSSLDGNNGFRLDGAAEFDFSGKVVSNAGDVNGDGYADVIVSSYGGGGSSGGSSYVVFGKASGFAAALDLSTLDGDNGFHLNSSDYGITGLALSNAGDVNGDGFDDVIVGAPHAFPNGPISGSSYVVFGKASGFAATMDVSSLDGNNGFRLDGVAFDLSGNSVSNAGDVNGDGFDDLIVSAPFASQNGDFPNGDFSGSSYVVFGKAAGFGAAMDLSSLDGSNGFRVDGVAGDFLGASISSAGDVNGDGFADVFVGAVQADPNGPGSGSSYVVFGKAAGFAATLDVSSLNGSNGFRLDGVAAYDASGVSVSNAGDVNGDGFHDLIVSAPFASPDGDFSGSSYVVFGKAAGFDATIDLSSLNGSNGFRVDGEAVNNNSGFSVSGAGDVNGDGFADVIIGAPGGSSNAYAAGSSYVVFGKAAGFAATLDLSSLDSNSGFRLDGVATFDFSGNSVSSAGDVNGDGFSDVMIGAPNANSSNGLTGSSYVVFGGDFTGAVTALGTSGADKLKGSKAVDRMVAGDGDDTLIGRGGADVFHGGAGDDTIEIRDVDFQLADGGAGIDTLKLDRSHLDLDLTMERGRISDIEAVDMKGNGHNTLTLTALDVLNLSTTSNMLTVDGNHNDNVVGLDSGWSDGGIADGYHTFTNGEAVLLVGVQVATDFA</sequence>
<dbReference type="PRINTS" id="PR01185">
    <property type="entry name" value="INTEGRINA"/>
</dbReference>
<evidence type="ECO:0000256" key="2">
    <source>
        <dbReference type="ARBA" id="ARBA00022737"/>
    </source>
</evidence>
<accession>A0A1H5UST9</accession>
<evidence type="ECO:0000313" key="5">
    <source>
        <dbReference type="EMBL" id="SEF78044.1"/>
    </source>
</evidence>
<reference evidence="5 6" key="1">
    <citation type="submission" date="2016-10" db="EMBL/GenBank/DDBJ databases">
        <authorList>
            <person name="de Groot N.N."/>
        </authorList>
    </citation>
    <scope>NUCLEOTIDE SEQUENCE [LARGE SCALE GENOMIC DNA]</scope>
    <source>
        <strain evidence="5 6">Nm13</strain>
    </source>
</reference>
<dbReference type="Pfam" id="PF00353">
    <property type="entry name" value="HemolysinCabind"/>
    <property type="match status" value="1"/>
</dbReference>
<dbReference type="PANTHER" id="PTHR23221:SF7">
    <property type="entry name" value="PHOSPHATIDYLINOSITOL-GLYCAN-SPECIFIC PHOSPHOLIPASE D"/>
    <property type="match status" value="1"/>
</dbReference>
<dbReference type="InterPro" id="IPR013517">
    <property type="entry name" value="FG-GAP"/>
</dbReference>
<dbReference type="OrthoDB" id="8863471at2"/>
<keyword evidence="2" id="KW-0677">Repeat</keyword>
<keyword evidence="3" id="KW-0378">Hydrolase</keyword>
<dbReference type="GO" id="GO:0008305">
    <property type="term" value="C:integrin complex"/>
    <property type="evidence" value="ECO:0007669"/>
    <property type="project" value="InterPro"/>
</dbReference>